<protein>
    <submittedName>
        <fullName evidence="2">Uncharacterized protein</fullName>
    </submittedName>
</protein>
<accession>A0A9W7T0A2</accession>
<keyword evidence="1" id="KW-0732">Signal</keyword>
<reference evidence="2 3" key="1">
    <citation type="journal article" date="2018" name="IMA Fungus">
        <title>IMA Genome-F 10: Nine draft genome sequences of Claviceps purpurea s.lat., including C. arundinis, C. humidiphila, and C. cf. spartinae, pseudomolecules for the pitch canker pathogen Fusarium circinatum, draft genome of Davidsoniella eucalypti, Grosmannia galeiformis, Quambalaria eucalypti, and Teratosphaeria destructans.</title>
        <authorList>
            <person name="Wingfield B.D."/>
            <person name="Liu M."/>
            <person name="Nguyen H.D."/>
            <person name="Lane F.A."/>
            <person name="Morgan S.W."/>
            <person name="De Vos L."/>
            <person name="Wilken P.M."/>
            <person name="Duong T.A."/>
            <person name="Aylward J."/>
            <person name="Coetzee M.P."/>
            <person name="Dadej K."/>
            <person name="De Beer Z.W."/>
            <person name="Findlay W."/>
            <person name="Havenga M."/>
            <person name="Kolarik M."/>
            <person name="Menzies J.G."/>
            <person name="Naidoo K."/>
            <person name="Pochopski O."/>
            <person name="Shoukouhi P."/>
            <person name="Santana Q.C."/>
            <person name="Seifert K.A."/>
            <person name="Soal N."/>
            <person name="Steenkamp E.T."/>
            <person name="Tatham C.T."/>
            <person name="van der Nest M.A."/>
            <person name="Wingfield M.J."/>
        </authorList>
    </citation>
    <scope>NUCLEOTIDE SEQUENCE [LARGE SCALE GENOMIC DNA]</scope>
    <source>
        <strain evidence="2">CMW44962</strain>
    </source>
</reference>
<sequence>MSIKTFLLAFSPVVALASPQGGYGYGWPPSPPLTTDPASSSSLVPNYTTTVTSTLDPTQCPISITITPNASIITTTVFPNASDPTVTVTSSTNFTTTSYSNFTTTAVSTTTSISTEISATTIVSTATPSSTSYIVLQGFNALGCPVSAVDMGSPLNFQQIVVSNQSTGCFDLTSVAYSYSILDVPSAGPPVSESCKVRVFPGTGCSSSSDSEIAQSTQNMCQDYAFQSFLLNCSGT</sequence>
<dbReference type="EMBL" id="RIBY02000236">
    <property type="protein sequence ID" value="KAH9844720.1"/>
    <property type="molecule type" value="Genomic_DNA"/>
</dbReference>
<organism evidence="2 3">
    <name type="scientific">Teratosphaeria destructans</name>
    <dbReference type="NCBI Taxonomy" id="418781"/>
    <lineage>
        <taxon>Eukaryota</taxon>
        <taxon>Fungi</taxon>
        <taxon>Dikarya</taxon>
        <taxon>Ascomycota</taxon>
        <taxon>Pezizomycotina</taxon>
        <taxon>Dothideomycetes</taxon>
        <taxon>Dothideomycetidae</taxon>
        <taxon>Mycosphaerellales</taxon>
        <taxon>Teratosphaeriaceae</taxon>
        <taxon>Teratosphaeria</taxon>
    </lineage>
</organism>
<evidence type="ECO:0000313" key="3">
    <source>
        <dbReference type="Proteomes" id="UP001138500"/>
    </source>
</evidence>
<dbReference type="Proteomes" id="UP001138500">
    <property type="component" value="Unassembled WGS sequence"/>
</dbReference>
<dbReference type="OrthoDB" id="10459041at2759"/>
<reference evidence="2 3" key="2">
    <citation type="journal article" date="2021" name="Curr. Genet.">
        <title>Genetic response to nitrogen starvation in the aggressive Eucalyptus foliar pathogen Teratosphaeria destructans.</title>
        <authorList>
            <person name="Havenga M."/>
            <person name="Wingfield B.D."/>
            <person name="Wingfield M.J."/>
            <person name="Dreyer L.L."/>
            <person name="Roets F."/>
            <person name="Aylward J."/>
        </authorList>
    </citation>
    <scope>NUCLEOTIDE SEQUENCE [LARGE SCALE GENOMIC DNA]</scope>
    <source>
        <strain evidence="2">CMW44962</strain>
    </source>
</reference>
<name>A0A9W7T0A2_9PEZI</name>
<evidence type="ECO:0000256" key="1">
    <source>
        <dbReference type="SAM" id="SignalP"/>
    </source>
</evidence>
<gene>
    <name evidence="2" type="ORF">Tdes44962_MAKER07130</name>
</gene>
<comment type="caution">
    <text evidence="2">The sequence shown here is derived from an EMBL/GenBank/DDBJ whole genome shotgun (WGS) entry which is preliminary data.</text>
</comment>
<feature type="chain" id="PRO_5040947167" evidence="1">
    <location>
        <begin position="18"/>
        <end position="236"/>
    </location>
</feature>
<dbReference type="AlphaFoldDB" id="A0A9W7T0A2"/>
<evidence type="ECO:0000313" key="2">
    <source>
        <dbReference type="EMBL" id="KAH9844720.1"/>
    </source>
</evidence>
<feature type="signal peptide" evidence="1">
    <location>
        <begin position="1"/>
        <end position="17"/>
    </location>
</feature>
<keyword evidence="3" id="KW-1185">Reference proteome</keyword>
<proteinExistence type="predicted"/>